<reference evidence="2" key="2">
    <citation type="submission" date="2020-09" db="EMBL/GenBank/DDBJ databases">
        <authorList>
            <person name="Sun Q."/>
            <person name="Zhou Y."/>
        </authorList>
    </citation>
    <scope>NUCLEOTIDE SEQUENCE</scope>
    <source>
        <strain evidence="2">CGMCC 1.6293</strain>
    </source>
</reference>
<dbReference type="EMBL" id="BMLF01000001">
    <property type="protein sequence ID" value="GGL90899.1"/>
    <property type="molecule type" value="Genomic_DNA"/>
</dbReference>
<protein>
    <recommendedName>
        <fullName evidence="4">DUF3179 domain-containing protein</fullName>
    </recommendedName>
</protein>
<evidence type="ECO:0000256" key="1">
    <source>
        <dbReference type="SAM" id="SignalP"/>
    </source>
</evidence>
<accession>A0A917SNA4</accession>
<keyword evidence="3" id="KW-1185">Reference proteome</keyword>
<dbReference type="Pfam" id="PF11376">
    <property type="entry name" value="DUF3179"/>
    <property type="match status" value="1"/>
</dbReference>
<feature type="chain" id="PRO_5037954354" description="DUF3179 domain-containing protein" evidence="1">
    <location>
        <begin position="25"/>
        <end position="334"/>
    </location>
</feature>
<evidence type="ECO:0000313" key="2">
    <source>
        <dbReference type="EMBL" id="GGL90899.1"/>
    </source>
</evidence>
<sequence length="334" mass="36664">MKFAGPLRAALCVALALMPVHAPAQNPFHGKAWPKTDFTAFLVDPLEFEPGGPNKDGIPAIDFPRMHPAAEEHSLDPREPVISVKIEGQLTRGYPLRYLLWHEVVNDTVGHTDIAVTYSVLVDSAVVYDRRDAEGNAMVFGVSGLLRFSNSVLFDRGTESWWQQTTGRAIVGSHAGERLTPLPARVESWDVFRLHHPDGLVMMRPEWERAYGTTPFVGYDSAPVPARYAGPLPPKGIAPLERVLRVGSHAWQLSRLMSEGRITEAGLVLTWTPGMASTHDAADIARARDIGMVRVRDAVGRDLPHDVIFAFCFAAFWPDGRWMLGGCGAAGLPC</sequence>
<name>A0A917SNA4_9RHOB</name>
<feature type="signal peptide" evidence="1">
    <location>
        <begin position="1"/>
        <end position="24"/>
    </location>
</feature>
<reference evidence="2" key="1">
    <citation type="journal article" date="2014" name="Int. J. Syst. Evol. Microbiol.">
        <title>Complete genome sequence of Corynebacterium casei LMG S-19264T (=DSM 44701T), isolated from a smear-ripened cheese.</title>
        <authorList>
            <consortium name="US DOE Joint Genome Institute (JGI-PGF)"/>
            <person name="Walter F."/>
            <person name="Albersmeier A."/>
            <person name="Kalinowski J."/>
            <person name="Ruckert C."/>
        </authorList>
    </citation>
    <scope>NUCLEOTIDE SEQUENCE</scope>
    <source>
        <strain evidence="2">CGMCC 1.6293</strain>
    </source>
</reference>
<organism evidence="2 3">
    <name type="scientific">Pseudooceanicola nanhaiensis</name>
    <dbReference type="NCBI Taxonomy" id="375761"/>
    <lineage>
        <taxon>Bacteria</taxon>
        <taxon>Pseudomonadati</taxon>
        <taxon>Pseudomonadota</taxon>
        <taxon>Alphaproteobacteria</taxon>
        <taxon>Rhodobacterales</taxon>
        <taxon>Paracoccaceae</taxon>
        <taxon>Pseudooceanicola</taxon>
    </lineage>
</organism>
<dbReference type="Proteomes" id="UP000649829">
    <property type="component" value="Unassembled WGS sequence"/>
</dbReference>
<comment type="caution">
    <text evidence="2">The sequence shown here is derived from an EMBL/GenBank/DDBJ whole genome shotgun (WGS) entry which is preliminary data.</text>
</comment>
<keyword evidence="1" id="KW-0732">Signal</keyword>
<proteinExistence type="predicted"/>
<dbReference type="AlphaFoldDB" id="A0A917SNA4"/>
<dbReference type="RefSeq" id="WP_028286012.1">
    <property type="nucleotide sequence ID" value="NZ_BMLF01000001.1"/>
</dbReference>
<dbReference type="InterPro" id="IPR021516">
    <property type="entry name" value="DUF3179"/>
</dbReference>
<evidence type="ECO:0008006" key="4">
    <source>
        <dbReference type="Google" id="ProtNLM"/>
    </source>
</evidence>
<evidence type="ECO:0000313" key="3">
    <source>
        <dbReference type="Proteomes" id="UP000649829"/>
    </source>
</evidence>
<gene>
    <name evidence="2" type="ORF">GCM10011534_11320</name>
</gene>